<dbReference type="PIRSF" id="PIRSF038001">
    <property type="entry name" value="Caspase_ICE"/>
    <property type="match status" value="1"/>
</dbReference>
<dbReference type="InterPro" id="IPR011600">
    <property type="entry name" value="Pept_C14_caspase"/>
</dbReference>
<sequence length="326" mass="37380">MGVRSARPQTLHLPGLLFLVVFYRKNQKRSRSHTNQLLYKSFQQQRFMADEQNTADTVDSANLSIRRSGKEKPTKAQSEVDPHIYQMDFPCVGICLIINNKNFLPQSGMSSRNGTEKDGAAVKKTFENLGYKIIEHNDLTRREMEEQLKKVSMEDHEKNASFVCVILSHGDEGEIYGTDGPVKFDLLTRYFKGNNCRKLLGKPKLFFIQACRGTDLDEGADVVDGAGDSTTHRIPVEADFLYAYATAPGFFAWRNSGEGSWFIQSLCEILNNHSDLELMQIMTRVNRRVAYDYESYNPRMRQLHQKKEIPCIVSMLTKEFYFTKDV</sequence>
<evidence type="ECO:0000256" key="12">
    <source>
        <dbReference type="PIRSR" id="PIRSR038001-1"/>
    </source>
</evidence>
<feature type="active site" evidence="12">
    <location>
        <position position="211"/>
    </location>
</feature>
<dbReference type="InterPro" id="IPR016129">
    <property type="entry name" value="Caspase_his_AS"/>
</dbReference>
<reference evidence="17" key="1">
    <citation type="submission" date="2024-04" db="EMBL/GenBank/DDBJ databases">
        <title>Salinicola lusitanus LLJ914,a marine bacterium isolated from the Okinawa Trough.</title>
        <authorList>
            <person name="Li J."/>
        </authorList>
    </citation>
    <scope>NUCLEOTIDE SEQUENCE [LARGE SCALE GENOMIC DNA]</scope>
</reference>
<dbReference type="GO" id="GO:0030218">
    <property type="term" value="P:erythrocyte differentiation"/>
    <property type="evidence" value="ECO:0007669"/>
    <property type="project" value="TreeGrafter"/>
</dbReference>
<dbReference type="PANTHER" id="PTHR10454:SF198">
    <property type="entry name" value="CASPASE-3"/>
    <property type="match status" value="1"/>
</dbReference>
<comment type="subcellular location">
    <subcellularLocation>
        <location evidence="1">Cytoplasm</location>
    </subcellularLocation>
</comment>
<dbReference type="AlphaFoldDB" id="A0AAW0PBC0"/>
<keyword evidence="7" id="KW-0788">Thiol protease</keyword>
<proteinExistence type="inferred from homology"/>
<dbReference type="GO" id="GO:0005737">
    <property type="term" value="C:cytoplasm"/>
    <property type="evidence" value="ECO:0007669"/>
    <property type="project" value="UniProtKB-SubCell"/>
</dbReference>
<dbReference type="GO" id="GO:0004197">
    <property type="term" value="F:cysteine-type endopeptidase activity"/>
    <property type="evidence" value="ECO:0007669"/>
    <property type="project" value="InterPro"/>
</dbReference>
<keyword evidence="8" id="KW-0865">Zymogen</keyword>
<dbReference type="Gene3D" id="3.40.50.1460">
    <property type="match status" value="1"/>
</dbReference>
<name>A0AAW0PBC0_9GOBI</name>
<accession>A0AAW0PBC0</accession>
<dbReference type="CDD" id="cd00032">
    <property type="entry name" value="CASc"/>
    <property type="match status" value="1"/>
</dbReference>
<evidence type="ECO:0000259" key="14">
    <source>
        <dbReference type="PROSITE" id="PS50207"/>
    </source>
</evidence>
<feature type="active site" evidence="12">
    <location>
        <position position="169"/>
    </location>
</feature>
<dbReference type="InterPro" id="IPR029030">
    <property type="entry name" value="Caspase-like_dom_sf"/>
</dbReference>
<keyword evidence="5" id="KW-0053">Apoptosis</keyword>
<evidence type="ECO:0000256" key="6">
    <source>
        <dbReference type="ARBA" id="ARBA00022801"/>
    </source>
</evidence>
<dbReference type="PANTHER" id="PTHR10454">
    <property type="entry name" value="CASPASE"/>
    <property type="match status" value="1"/>
</dbReference>
<protein>
    <recommendedName>
        <fullName evidence="11">Caspase-3</fullName>
        <ecNumber evidence="10">3.4.22.56</ecNumber>
    </recommendedName>
</protein>
<dbReference type="Pfam" id="PF00656">
    <property type="entry name" value="Peptidase_C14"/>
    <property type="match status" value="1"/>
</dbReference>
<dbReference type="PRINTS" id="PR00376">
    <property type="entry name" value="IL1BCENZYME"/>
</dbReference>
<evidence type="ECO:0000313" key="17">
    <source>
        <dbReference type="Proteomes" id="UP001460270"/>
    </source>
</evidence>
<comment type="caution">
    <text evidence="16">The sequence shown here is derived from an EMBL/GenBank/DDBJ whole genome shotgun (WGS) entry which is preliminary data.</text>
</comment>
<dbReference type="PROSITE" id="PS01122">
    <property type="entry name" value="CASPASE_CYS"/>
    <property type="match status" value="1"/>
</dbReference>
<dbReference type="GO" id="GO:0031264">
    <property type="term" value="C:death-inducing signaling complex"/>
    <property type="evidence" value="ECO:0007669"/>
    <property type="project" value="TreeGrafter"/>
</dbReference>
<dbReference type="FunFam" id="3.40.50.1460:FF:000001">
    <property type="entry name" value="Caspase-3 preproprotein"/>
    <property type="match status" value="1"/>
</dbReference>
<feature type="domain" description="Caspase family p20" evidence="15">
    <location>
        <begin position="93"/>
        <end position="215"/>
    </location>
</feature>
<dbReference type="InterPro" id="IPR002138">
    <property type="entry name" value="Pept_C14_p10"/>
</dbReference>
<dbReference type="EMBL" id="JBBPFD010000006">
    <property type="protein sequence ID" value="KAK7922381.1"/>
    <property type="molecule type" value="Genomic_DNA"/>
</dbReference>
<evidence type="ECO:0000256" key="7">
    <source>
        <dbReference type="ARBA" id="ARBA00022807"/>
    </source>
</evidence>
<evidence type="ECO:0000256" key="5">
    <source>
        <dbReference type="ARBA" id="ARBA00022703"/>
    </source>
</evidence>
<dbReference type="SUPFAM" id="SSF52129">
    <property type="entry name" value="Caspase-like"/>
    <property type="match status" value="1"/>
</dbReference>
<evidence type="ECO:0000256" key="3">
    <source>
        <dbReference type="ARBA" id="ARBA00022490"/>
    </source>
</evidence>
<dbReference type="InterPro" id="IPR002398">
    <property type="entry name" value="Pept_C14"/>
</dbReference>
<gene>
    <name evidence="16" type="ORF">WMY93_009283</name>
</gene>
<evidence type="ECO:0000256" key="2">
    <source>
        <dbReference type="ARBA" id="ARBA00010134"/>
    </source>
</evidence>
<dbReference type="InterPro" id="IPR015917">
    <property type="entry name" value="Pept_C14A"/>
</dbReference>
<dbReference type="Proteomes" id="UP001460270">
    <property type="component" value="Unassembled WGS sequence"/>
</dbReference>
<feature type="domain" description="Caspase family p10" evidence="14">
    <location>
        <begin position="230"/>
        <end position="324"/>
    </location>
</feature>
<evidence type="ECO:0000256" key="9">
    <source>
        <dbReference type="ARBA" id="ARBA00036189"/>
    </source>
</evidence>
<evidence type="ECO:0000259" key="15">
    <source>
        <dbReference type="PROSITE" id="PS50208"/>
    </source>
</evidence>
<dbReference type="PROSITE" id="PS50208">
    <property type="entry name" value="CASPASE_P20"/>
    <property type="match status" value="1"/>
</dbReference>
<keyword evidence="4" id="KW-0645">Protease</keyword>
<evidence type="ECO:0000256" key="11">
    <source>
        <dbReference type="ARBA" id="ARBA00039708"/>
    </source>
</evidence>
<dbReference type="EC" id="3.4.22.56" evidence="10"/>
<comment type="similarity">
    <text evidence="2 13">Belongs to the peptidase C14A family.</text>
</comment>
<evidence type="ECO:0000256" key="13">
    <source>
        <dbReference type="RuleBase" id="RU003971"/>
    </source>
</evidence>
<evidence type="ECO:0000256" key="4">
    <source>
        <dbReference type="ARBA" id="ARBA00022670"/>
    </source>
</evidence>
<comment type="catalytic activity">
    <reaction evidence="9">
        <text>Strict requirement for an Asp residue at positions P1 and P4. It has a preferred cleavage sequence of Asp-Xaa-Xaa-Asp-|- with a hydrophobic amino-acid residue at P2 and a hydrophilic amino-acid residue at P3, although Val or Ala are also accepted at this position.</text>
        <dbReference type="EC" id="3.4.22.56"/>
    </reaction>
</comment>
<evidence type="ECO:0000256" key="8">
    <source>
        <dbReference type="ARBA" id="ARBA00023145"/>
    </source>
</evidence>
<dbReference type="InterPro" id="IPR033139">
    <property type="entry name" value="Caspase_cys_AS"/>
</dbReference>
<dbReference type="GO" id="GO:0030216">
    <property type="term" value="P:keratinocyte differentiation"/>
    <property type="evidence" value="ECO:0007669"/>
    <property type="project" value="TreeGrafter"/>
</dbReference>
<dbReference type="InterPro" id="IPR001309">
    <property type="entry name" value="Pept_C14_p20"/>
</dbReference>
<keyword evidence="17" id="KW-1185">Reference proteome</keyword>
<dbReference type="PROSITE" id="PS01121">
    <property type="entry name" value="CASPASE_HIS"/>
    <property type="match status" value="1"/>
</dbReference>
<dbReference type="GO" id="GO:0030182">
    <property type="term" value="P:neuron differentiation"/>
    <property type="evidence" value="ECO:0007669"/>
    <property type="project" value="TreeGrafter"/>
</dbReference>
<evidence type="ECO:0000313" key="16">
    <source>
        <dbReference type="EMBL" id="KAK7922381.1"/>
    </source>
</evidence>
<keyword evidence="3" id="KW-0963">Cytoplasm</keyword>
<organism evidence="16 17">
    <name type="scientific">Mugilogobius chulae</name>
    <name type="common">yellowstripe goby</name>
    <dbReference type="NCBI Taxonomy" id="88201"/>
    <lineage>
        <taxon>Eukaryota</taxon>
        <taxon>Metazoa</taxon>
        <taxon>Chordata</taxon>
        <taxon>Craniata</taxon>
        <taxon>Vertebrata</taxon>
        <taxon>Euteleostomi</taxon>
        <taxon>Actinopterygii</taxon>
        <taxon>Neopterygii</taxon>
        <taxon>Teleostei</taxon>
        <taxon>Neoteleostei</taxon>
        <taxon>Acanthomorphata</taxon>
        <taxon>Gobiaria</taxon>
        <taxon>Gobiiformes</taxon>
        <taxon>Gobioidei</taxon>
        <taxon>Gobiidae</taxon>
        <taxon>Gobionellinae</taxon>
        <taxon>Mugilogobius</taxon>
    </lineage>
</organism>
<dbReference type="PROSITE" id="PS50207">
    <property type="entry name" value="CASPASE_P10"/>
    <property type="match status" value="1"/>
</dbReference>
<dbReference type="SMART" id="SM00115">
    <property type="entry name" value="CASc"/>
    <property type="match status" value="1"/>
</dbReference>
<evidence type="ECO:0000256" key="10">
    <source>
        <dbReference type="ARBA" id="ARBA00038900"/>
    </source>
</evidence>
<dbReference type="GO" id="GO:0006508">
    <property type="term" value="P:proteolysis"/>
    <property type="evidence" value="ECO:0007669"/>
    <property type="project" value="UniProtKB-KW"/>
</dbReference>
<dbReference type="GO" id="GO:0043525">
    <property type="term" value="P:positive regulation of neuron apoptotic process"/>
    <property type="evidence" value="ECO:0007669"/>
    <property type="project" value="TreeGrafter"/>
</dbReference>
<evidence type="ECO:0000256" key="1">
    <source>
        <dbReference type="ARBA" id="ARBA00004496"/>
    </source>
</evidence>
<keyword evidence="6" id="KW-0378">Hydrolase</keyword>
<dbReference type="GO" id="GO:0006915">
    <property type="term" value="P:apoptotic process"/>
    <property type="evidence" value="ECO:0007669"/>
    <property type="project" value="UniProtKB-KW"/>
</dbReference>